<comment type="caution">
    <text evidence="2">The sequence shown here is derived from an EMBL/GenBank/DDBJ whole genome shotgun (WGS) entry which is preliminary data.</text>
</comment>
<evidence type="ECO:0000313" key="3">
    <source>
        <dbReference type="Proteomes" id="UP000653565"/>
    </source>
</evidence>
<feature type="region of interest" description="Disordered" evidence="1">
    <location>
        <begin position="51"/>
        <end position="72"/>
    </location>
</feature>
<dbReference type="Proteomes" id="UP000653565">
    <property type="component" value="Unassembled WGS sequence"/>
</dbReference>
<accession>A0A8H4H828</accession>
<name>A0A8H4H828_9EURO</name>
<keyword evidence="3" id="KW-1185">Reference proteome</keyword>
<protein>
    <submittedName>
        <fullName evidence="2">Uncharacterized protein</fullName>
    </submittedName>
</protein>
<evidence type="ECO:0000256" key="1">
    <source>
        <dbReference type="SAM" id="MobiDB-lite"/>
    </source>
</evidence>
<gene>
    <name evidence="2" type="ORF">CNMCM6805_006577</name>
</gene>
<sequence>MATTATTTQTNTNSLSILADYELHHSGSEEPQLSQRASISQVVQPANWPSNYRRVPAYRPANHGLDQSERPAGSNPAEFVFIQVMLHGVWMNASVSRLWRLTGGRINDRIFRYDIGGEF</sequence>
<dbReference type="AlphaFoldDB" id="A0A8H4H828"/>
<proteinExistence type="predicted"/>
<reference evidence="2" key="2">
    <citation type="submission" date="2020-04" db="EMBL/GenBank/DDBJ databases">
        <authorList>
            <person name="Santos R.A.C."/>
            <person name="Steenwyk J.L."/>
            <person name="Rivero-Menendez O."/>
            <person name="Mead M.E."/>
            <person name="Silva L.P."/>
            <person name="Bastos R.W."/>
            <person name="Alastruey-Izquierdo A."/>
            <person name="Goldman G.H."/>
            <person name="Rokas A."/>
        </authorList>
    </citation>
    <scope>NUCLEOTIDE SEQUENCE</scope>
    <source>
        <strain evidence="2">CNM-CM6805</strain>
    </source>
</reference>
<dbReference type="EMBL" id="JAAAPX010000040">
    <property type="protein sequence ID" value="KAF4238123.1"/>
    <property type="molecule type" value="Genomic_DNA"/>
</dbReference>
<reference evidence="2" key="1">
    <citation type="journal article" date="2020" name="bioRxiv">
        <title>Genomic and phenotypic heterogeneity of clinical isolates of the human pathogens Aspergillus fumigatus, Aspergillus lentulus and Aspergillus fumigatiaffinis.</title>
        <authorList>
            <person name="dos Santos R.A.C."/>
            <person name="Steenwyk J.L."/>
            <person name="Rivero-Menendez O."/>
            <person name="Mead M.E."/>
            <person name="Silva L.P."/>
            <person name="Bastos R.W."/>
            <person name="Alastruey-Izquierdo A."/>
            <person name="Goldman G.H."/>
            <person name="Rokas A."/>
        </authorList>
    </citation>
    <scope>NUCLEOTIDE SEQUENCE</scope>
    <source>
        <strain evidence="2">CNM-CM6805</strain>
    </source>
</reference>
<evidence type="ECO:0000313" key="2">
    <source>
        <dbReference type="EMBL" id="KAF4238123.1"/>
    </source>
</evidence>
<dbReference type="OrthoDB" id="5201563at2759"/>
<organism evidence="2 3">
    <name type="scientific">Aspergillus fumigatiaffinis</name>
    <dbReference type="NCBI Taxonomy" id="340414"/>
    <lineage>
        <taxon>Eukaryota</taxon>
        <taxon>Fungi</taxon>
        <taxon>Dikarya</taxon>
        <taxon>Ascomycota</taxon>
        <taxon>Pezizomycotina</taxon>
        <taxon>Eurotiomycetes</taxon>
        <taxon>Eurotiomycetidae</taxon>
        <taxon>Eurotiales</taxon>
        <taxon>Aspergillaceae</taxon>
        <taxon>Aspergillus</taxon>
        <taxon>Aspergillus subgen. Fumigati</taxon>
    </lineage>
</organism>